<gene>
    <name evidence="1" type="ORF">LX32DRAFT_151915</name>
</gene>
<reference evidence="1" key="1">
    <citation type="submission" date="2021-06" db="EMBL/GenBank/DDBJ databases">
        <title>Comparative genomics, transcriptomics and evolutionary studies reveal genomic signatures of adaptation to plant cell wall in hemibiotrophic fungi.</title>
        <authorList>
            <consortium name="DOE Joint Genome Institute"/>
            <person name="Baroncelli R."/>
            <person name="Diaz J.F."/>
            <person name="Benocci T."/>
            <person name="Peng M."/>
            <person name="Battaglia E."/>
            <person name="Haridas S."/>
            <person name="Andreopoulos W."/>
            <person name="Labutti K."/>
            <person name="Pangilinan J."/>
            <person name="Floch G.L."/>
            <person name="Makela M.R."/>
            <person name="Henrissat B."/>
            <person name="Grigoriev I.V."/>
            <person name="Crouch J.A."/>
            <person name="De Vries R.P."/>
            <person name="Sukno S.A."/>
            <person name="Thon M.R."/>
        </authorList>
    </citation>
    <scope>NUCLEOTIDE SEQUENCE</scope>
    <source>
        <strain evidence="1">MAFF235873</strain>
    </source>
</reference>
<organism evidence="1 2">
    <name type="scientific">Colletotrichum zoysiae</name>
    <dbReference type="NCBI Taxonomy" id="1216348"/>
    <lineage>
        <taxon>Eukaryota</taxon>
        <taxon>Fungi</taxon>
        <taxon>Dikarya</taxon>
        <taxon>Ascomycota</taxon>
        <taxon>Pezizomycotina</taxon>
        <taxon>Sordariomycetes</taxon>
        <taxon>Hypocreomycetidae</taxon>
        <taxon>Glomerellales</taxon>
        <taxon>Glomerellaceae</taxon>
        <taxon>Colletotrichum</taxon>
        <taxon>Colletotrichum graminicola species complex</taxon>
    </lineage>
</organism>
<dbReference type="AlphaFoldDB" id="A0AAD9M6L2"/>
<comment type="caution">
    <text evidence="1">The sequence shown here is derived from an EMBL/GenBank/DDBJ whole genome shotgun (WGS) entry which is preliminary data.</text>
</comment>
<evidence type="ECO:0000313" key="1">
    <source>
        <dbReference type="EMBL" id="KAK2035294.1"/>
    </source>
</evidence>
<proteinExistence type="predicted"/>
<keyword evidence="2" id="KW-1185">Reference proteome</keyword>
<name>A0AAD9M6L2_9PEZI</name>
<sequence>MSSRPGEPLLHQNRSLDGCYSKNTSTVARLALAEYLSRNRCPPLVHCPGWLNLEPIMDGRACPRPEGAFSFAAQPRCPEGQDRTKNTKTFGGHQDISHRVILCPFHCLLRLAVPRKWSGSLVPVSFPPFLQLKSERALDLHLTCCSPDSFTLTSQLSHSHTNRDPAVFLFYFTLTFTSHLLSTGKPAPSITTPLTTEYELDRYLCGNTTPFTIFGGAGHEHSLSINEIYNFLFSYRLFGLLAPPSFTTHALV</sequence>
<dbReference type="Proteomes" id="UP001232148">
    <property type="component" value="Unassembled WGS sequence"/>
</dbReference>
<protein>
    <submittedName>
        <fullName evidence="1">Uncharacterized protein</fullName>
    </submittedName>
</protein>
<dbReference type="EMBL" id="MU842809">
    <property type="protein sequence ID" value="KAK2035294.1"/>
    <property type="molecule type" value="Genomic_DNA"/>
</dbReference>
<evidence type="ECO:0000313" key="2">
    <source>
        <dbReference type="Proteomes" id="UP001232148"/>
    </source>
</evidence>
<accession>A0AAD9M6L2</accession>